<dbReference type="AlphaFoldDB" id="A0A2N7CJ21"/>
<comment type="caution">
    <text evidence="2">The sequence shown here is derived from an EMBL/GenBank/DDBJ whole genome shotgun (WGS) entry which is preliminary data.</text>
</comment>
<proteinExistence type="predicted"/>
<evidence type="ECO:0000313" key="3">
    <source>
        <dbReference type="Proteomes" id="UP000235405"/>
    </source>
</evidence>
<reference evidence="3" key="1">
    <citation type="submission" date="2016-07" db="EMBL/GenBank/DDBJ databases">
        <title>Nontailed viruses are major unrecognized killers of bacteria in the ocean.</title>
        <authorList>
            <person name="Kauffman K."/>
            <person name="Hussain F."/>
            <person name="Yang J."/>
            <person name="Arevalo P."/>
            <person name="Brown J."/>
            <person name="Cutler M."/>
            <person name="Kelly L."/>
            <person name="Polz M.F."/>
        </authorList>
    </citation>
    <scope>NUCLEOTIDE SEQUENCE [LARGE SCALE GENOMIC DNA]</scope>
    <source>
        <strain evidence="3">10N.286.54.F3</strain>
    </source>
</reference>
<accession>A0A2N7CJ21</accession>
<gene>
    <name evidence="2" type="ORF">BCV19_02935</name>
</gene>
<feature type="signal peptide" evidence="1">
    <location>
        <begin position="1"/>
        <end position="25"/>
    </location>
</feature>
<evidence type="ECO:0000256" key="1">
    <source>
        <dbReference type="SAM" id="SignalP"/>
    </source>
</evidence>
<keyword evidence="1" id="KW-0732">Signal</keyword>
<dbReference type="SUPFAM" id="SSF56925">
    <property type="entry name" value="OMPA-like"/>
    <property type="match status" value="1"/>
</dbReference>
<dbReference type="InterPro" id="IPR011250">
    <property type="entry name" value="OMP/PagP_B-barrel"/>
</dbReference>
<sequence>MSISSLVRPTLLSVACGGVVFSAVAAQPYVHGTYGFGEESTSQWGGGVGVNFDDSPWGVELNGHLTSAADIDQYSVEQSWVALSATYRVPHFLLDKMTLKGGVGVASVYQTVEEANYRNNDFVWDVTPNVELSYQVNRYWDVFGGYRFFVGDSFDSFSPNAWVLGARLHWSRPAPAVTLLNDEDVTPALADLRADTFAQSAQLEQALDGYGLSQDTSQFVIQSDAASEVDWQSLTLMLDEGDTTYEVPLSAQVGHLEARLPKGEHTLRFTLVGTNRKTGERHQVEGTHSVVLYHSQGLNFLLSIKPHLLGEALHVQAF</sequence>
<evidence type="ECO:0000313" key="2">
    <source>
        <dbReference type="EMBL" id="PMF30991.1"/>
    </source>
</evidence>
<dbReference type="EMBL" id="MCSW01000047">
    <property type="protein sequence ID" value="PMF30991.1"/>
    <property type="molecule type" value="Genomic_DNA"/>
</dbReference>
<feature type="chain" id="PRO_5014976582" evidence="1">
    <location>
        <begin position="26"/>
        <end position="318"/>
    </location>
</feature>
<dbReference type="Gene3D" id="2.40.160.20">
    <property type="match status" value="1"/>
</dbReference>
<protein>
    <submittedName>
        <fullName evidence="2">Uncharacterized protein</fullName>
    </submittedName>
</protein>
<name>A0A2N7CJ21_VIBSP</name>
<dbReference type="Proteomes" id="UP000235405">
    <property type="component" value="Unassembled WGS sequence"/>
</dbReference>
<organism evidence="2 3">
    <name type="scientific">Vibrio splendidus</name>
    <dbReference type="NCBI Taxonomy" id="29497"/>
    <lineage>
        <taxon>Bacteria</taxon>
        <taxon>Pseudomonadati</taxon>
        <taxon>Pseudomonadota</taxon>
        <taxon>Gammaproteobacteria</taxon>
        <taxon>Vibrionales</taxon>
        <taxon>Vibrionaceae</taxon>
        <taxon>Vibrio</taxon>
    </lineage>
</organism>
<dbReference type="RefSeq" id="WP_102481839.1">
    <property type="nucleotide sequence ID" value="NZ_MCSW01000047.1"/>
</dbReference>